<dbReference type="InterPro" id="IPR057561">
    <property type="entry name" value="NADase_transloc"/>
</dbReference>
<evidence type="ECO:0000313" key="2">
    <source>
        <dbReference type="EMBL" id="MBU5336191.1"/>
    </source>
</evidence>
<evidence type="ECO:0000313" key="3">
    <source>
        <dbReference type="Proteomes" id="UP001196301"/>
    </source>
</evidence>
<gene>
    <name evidence="2" type="ORF">KQI20_07040</name>
</gene>
<dbReference type="Proteomes" id="UP001196301">
    <property type="component" value="Unassembled WGS sequence"/>
</dbReference>
<dbReference type="RefSeq" id="WP_216569314.1">
    <property type="nucleotide sequence ID" value="NZ_JAHLOQ010000015.1"/>
</dbReference>
<feature type="domain" description="NAD glycohydrolase translocation F5/8 type C" evidence="1">
    <location>
        <begin position="62"/>
        <end position="194"/>
    </location>
</feature>
<keyword evidence="3" id="KW-1185">Reference proteome</keyword>
<dbReference type="NCBIfam" id="NF047619">
    <property type="entry name" value="NADase_discoid"/>
    <property type="match status" value="1"/>
</dbReference>
<dbReference type="PROSITE" id="PS51257">
    <property type="entry name" value="PROKAR_LIPOPROTEIN"/>
    <property type="match status" value="1"/>
</dbReference>
<reference evidence="2 3" key="1">
    <citation type="submission" date="2021-06" db="EMBL/GenBank/DDBJ databases">
        <authorList>
            <person name="Sun Q."/>
            <person name="Li D."/>
        </authorList>
    </citation>
    <scope>NUCLEOTIDE SEQUENCE [LARGE SCALE GENOMIC DNA]</scope>
    <source>
        <strain evidence="2 3">N19</strain>
    </source>
</reference>
<dbReference type="Pfam" id="PF25302">
    <property type="entry name" value="NADase_transloc"/>
    <property type="match status" value="1"/>
</dbReference>
<accession>A0ABS6DWG9</accession>
<evidence type="ECO:0000259" key="1">
    <source>
        <dbReference type="Pfam" id="PF25302"/>
    </source>
</evidence>
<protein>
    <submittedName>
        <fullName evidence="2">Discoidin domain-containing protein</fullName>
    </submittedName>
</protein>
<organism evidence="2 3">
    <name type="scientific">Intestinibacter bartlettii</name>
    <dbReference type="NCBI Taxonomy" id="261299"/>
    <lineage>
        <taxon>Bacteria</taxon>
        <taxon>Bacillati</taxon>
        <taxon>Bacillota</taxon>
        <taxon>Clostridia</taxon>
        <taxon>Peptostreptococcales</taxon>
        <taxon>Peptostreptococcaceae</taxon>
        <taxon>Intestinibacter</taxon>
    </lineage>
</organism>
<proteinExistence type="predicted"/>
<name>A0ABS6DWG9_9FIRM</name>
<sequence length="460" mass="52987">MKLKKYISILTIFTISLSMVGCLKKSKTQPSVKTSSVEENLKQVQDSTNTLATDYDYVVYDAESSDQYNNYSPLNVLDDDSNSSWVLNDKQGKGIGEWIQINFDKEIQVDKFYIVNGLGWNGDNNESYLKDNRVKTLEVEFSNGKKQDINLEDNKVEEQEIVLNKSIKTDYVKFTIKDIYEGNERPNLTCIGSIGINYPRINGNEDETTNFIGIYGDYSEENGLSRVVKYIDYKNGIPVEQRVQYLANVLVDILQYKGESIKISKDENDKLTAKLNGENLISCFRDSTCDEVIEKALIESNLLQYYYEGNDWIDNIQLDYGEKVIDITNKNFKKEFLDNKDNYNYLIDKKIDEKVPSQSSDNQDNNKVNYTFEEAFYKTCEYLKNTYGYNGNYILSQGLEKVDLTVEEFENGDKKIGYVLPISPEPEDGGMTFTSYYFVDAYTGYIYSYDSVFITEILSK</sequence>
<comment type="caution">
    <text evidence="2">The sequence shown here is derived from an EMBL/GenBank/DDBJ whole genome shotgun (WGS) entry which is preliminary data.</text>
</comment>
<dbReference type="EMBL" id="JAHLOQ010000015">
    <property type="protein sequence ID" value="MBU5336191.1"/>
    <property type="molecule type" value="Genomic_DNA"/>
</dbReference>